<accession>A0ABW4LP93</accession>
<dbReference type="Pfam" id="PF01470">
    <property type="entry name" value="Peptidase_C15"/>
    <property type="match status" value="1"/>
</dbReference>
<comment type="subcellular location">
    <subcellularLocation>
        <location evidence="3">Cytoplasm</location>
    </subcellularLocation>
</comment>
<comment type="function">
    <text evidence="2">Removes 5-oxoproline from various penultimate amino acid residues except L-proline.</text>
</comment>
<dbReference type="PANTHER" id="PTHR23402">
    <property type="entry name" value="PROTEASE FAMILY C15 PYROGLUTAMYL-PEPTIDASE I-RELATED"/>
    <property type="match status" value="1"/>
</dbReference>
<dbReference type="InterPro" id="IPR033693">
    <property type="entry name" value="PGPEP1_Glu_AS"/>
</dbReference>
<evidence type="ECO:0000313" key="10">
    <source>
        <dbReference type="EMBL" id="MFD1737029.1"/>
    </source>
</evidence>
<comment type="caution">
    <text evidence="10">The sequence shown here is derived from an EMBL/GenBank/DDBJ whole genome shotgun (WGS) entry which is preliminary data.</text>
</comment>
<keyword evidence="11" id="KW-1185">Reference proteome</keyword>
<evidence type="ECO:0000256" key="2">
    <source>
        <dbReference type="ARBA" id="ARBA00002280"/>
    </source>
</evidence>
<keyword evidence="8" id="KW-0788">Thiol protease</keyword>
<dbReference type="RefSeq" id="WP_377928224.1">
    <property type="nucleotide sequence ID" value="NZ_JBHUEM010000014.1"/>
</dbReference>
<evidence type="ECO:0000256" key="3">
    <source>
        <dbReference type="ARBA" id="ARBA00004496"/>
    </source>
</evidence>
<keyword evidence="5" id="KW-0963">Cytoplasm</keyword>
<dbReference type="NCBIfam" id="NF009676">
    <property type="entry name" value="PRK13197.1"/>
    <property type="match status" value="1"/>
</dbReference>
<protein>
    <recommendedName>
        <fullName evidence="9">Pyroglutamyl-peptidase I</fullName>
        <ecNumber evidence="9">3.4.19.3</ecNumber>
    </recommendedName>
</protein>
<dbReference type="EMBL" id="JBHUEM010000014">
    <property type="protein sequence ID" value="MFD1737029.1"/>
    <property type="molecule type" value="Genomic_DNA"/>
</dbReference>
<dbReference type="SUPFAM" id="SSF53182">
    <property type="entry name" value="Pyrrolidone carboxyl peptidase (pyroglutamate aminopeptidase)"/>
    <property type="match status" value="1"/>
</dbReference>
<gene>
    <name evidence="10" type="ORF">ACFSCX_10685</name>
</gene>
<comment type="similarity">
    <text evidence="4">Belongs to the peptidase C15 family.</text>
</comment>
<dbReference type="PROSITE" id="PS01333">
    <property type="entry name" value="PYRASE_GLU"/>
    <property type="match status" value="1"/>
</dbReference>
<comment type="catalytic activity">
    <reaction evidence="1 9">
        <text>Release of an N-terminal pyroglutamyl group from a polypeptide, the second amino acid generally not being Pro.</text>
        <dbReference type="EC" id="3.4.19.3"/>
    </reaction>
</comment>
<reference evidence="11" key="1">
    <citation type="journal article" date="2019" name="Int. J. Syst. Evol. Microbiol.">
        <title>The Global Catalogue of Microorganisms (GCM) 10K type strain sequencing project: providing services to taxonomists for standard genome sequencing and annotation.</title>
        <authorList>
            <consortium name="The Broad Institute Genomics Platform"/>
            <consortium name="The Broad Institute Genome Sequencing Center for Infectious Disease"/>
            <person name="Wu L."/>
            <person name="Ma J."/>
        </authorList>
    </citation>
    <scope>NUCLEOTIDE SEQUENCE [LARGE SCALE GENOMIC DNA]</scope>
    <source>
        <strain evidence="11">CCUG 49339</strain>
    </source>
</reference>
<dbReference type="EC" id="3.4.19.3" evidence="9"/>
<keyword evidence="7 10" id="KW-0378">Hydrolase</keyword>
<dbReference type="GO" id="GO:0016920">
    <property type="term" value="F:pyroglutamyl-peptidase activity"/>
    <property type="evidence" value="ECO:0007669"/>
    <property type="project" value="UniProtKB-EC"/>
</dbReference>
<dbReference type="PRINTS" id="PR00706">
    <property type="entry name" value="PYROGLUPTASE"/>
</dbReference>
<dbReference type="Proteomes" id="UP001597214">
    <property type="component" value="Unassembled WGS sequence"/>
</dbReference>
<evidence type="ECO:0000256" key="1">
    <source>
        <dbReference type="ARBA" id="ARBA00001770"/>
    </source>
</evidence>
<organism evidence="10 11">
    <name type="scientific">Bacillus salitolerans</name>
    <dbReference type="NCBI Taxonomy" id="1437434"/>
    <lineage>
        <taxon>Bacteria</taxon>
        <taxon>Bacillati</taxon>
        <taxon>Bacillota</taxon>
        <taxon>Bacilli</taxon>
        <taxon>Bacillales</taxon>
        <taxon>Bacillaceae</taxon>
        <taxon>Bacillus</taxon>
    </lineage>
</organism>
<feature type="active site" evidence="9">
    <location>
        <position position="80"/>
    </location>
</feature>
<dbReference type="InterPro" id="IPR000816">
    <property type="entry name" value="Peptidase_C15"/>
</dbReference>
<dbReference type="PANTHER" id="PTHR23402:SF1">
    <property type="entry name" value="PYROGLUTAMYL-PEPTIDASE I"/>
    <property type="match status" value="1"/>
</dbReference>
<dbReference type="InterPro" id="IPR016125">
    <property type="entry name" value="Peptidase_C15-like"/>
</dbReference>
<dbReference type="Gene3D" id="3.40.630.20">
    <property type="entry name" value="Peptidase C15, pyroglutamyl peptidase I-like"/>
    <property type="match status" value="1"/>
</dbReference>
<evidence type="ECO:0000256" key="6">
    <source>
        <dbReference type="ARBA" id="ARBA00022670"/>
    </source>
</evidence>
<name>A0ABW4LP93_9BACI</name>
<evidence type="ECO:0000256" key="5">
    <source>
        <dbReference type="ARBA" id="ARBA00022490"/>
    </source>
</evidence>
<evidence type="ECO:0000256" key="4">
    <source>
        <dbReference type="ARBA" id="ARBA00006641"/>
    </source>
</evidence>
<evidence type="ECO:0000313" key="11">
    <source>
        <dbReference type="Proteomes" id="UP001597214"/>
    </source>
</evidence>
<evidence type="ECO:0000256" key="9">
    <source>
        <dbReference type="PROSITE-ProRule" id="PRU10076"/>
    </source>
</evidence>
<keyword evidence="6" id="KW-0645">Protease</keyword>
<dbReference type="PIRSF" id="PIRSF015592">
    <property type="entry name" value="Prld-crbxl_pptds"/>
    <property type="match status" value="1"/>
</dbReference>
<evidence type="ECO:0000256" key="8">
    <source>
        <dbReference type="ARBA" id="ARBA00022807"/>
    </source>
</evidence>
<sequence>MKKCLLTGFVPFLDFKVNPTEEIARALDGKVIGNYKIVGKILPVEFKETANQAIGYYEEVKPDAVIMLGLAGGRSKITPERIAINCSDGAPDNTGVTFQDATIEEKGPAGYFSTLPIRHIVNVLQEKGYPAQISNTAGAYLCNFVKYKMLHHIQIRQDKVKAGFVHIPASHEIAIQQQALPSWSKHDLEEAIITIIESLD</sequence>
<dbReference type="CDD" id="cd00501">
    <property type="entry name" value="Peptidase_C15"/>
    <property type="match status" value="1"/>
</dbReference>
<proteinExistence type="inferred from homology"/>
<evidence type="ECO:0000256" key="7">
    <source>
        <dbReference type="ARBA" id="ARBA00022801"/>
    </source>
</evidence>
<dbReference type="InterPro" id="IPR036440">
    <property type="entry name" value="Peptidase_C15-like_sf"/>
</dbReference>